<dbReference type="RefSeq" id="WP_161824372.1">
    <property type="nucleotide sequence ID" value="NZ_WVIC01000007.1"/>
</dbReference>
<proteinExistence type="predicted"/>
<gene>
    <name evidence="2" type="ORF">GS597_05090</name>
</gene>
<keyword evidence="1" id="KW-0472">Membrane</keyword>
<keyword evidence="1" id="KW-1133">Transmembrane helix</keyword>
<feature type="transmembrane region" description="Helical" evidence="1">
    <location>
        <begin position="40"/>
        <end position="58"/>
    </location>
</feature>
<name>A0A8K1ZXI4_9CYAN</name>
<feature type="transmembrane region" description="Helical" evidence="1">
    <location>
        <begin position="70"/>
        <end position="88"/>
    </location>
</feature>
<keyword evidence="1" id="KW-0812">Transmembrane</keyword>
<dbReference type="EMBL" id="WVIC01000007">
    <property type="protein sequence ID" value="NCJ05896.1"/>
    <property type="molecule type" value="Genomic_DNA"/>
</dbReference>
<accession>A0A8K1ZXI4</accession>
<organism evidence="2 3">
    <name type="scientific">Petrachloros mirabilis ULC683</name>
    <dbReference type="NCBI Taxonomy" id="2781853"/>
    <lineage>
        <taxon>Bacteria</taxon>
        <taxon>Bacillati</taxon>
        <taxon>Cyanobacteriota</taxon>
        <taxon>Cyanophyceae</taxon>
        <taxon>Synechococcales</taxon>
        <taxon>Petrachlorosaceae</taxon>
        <taxon>Petrachloros</taxon>
        <taxon>Petrachloros mirabilis</taxon>
    </lineage>
</organism>
<feature type="transmembrane region" description="Helical" evidence="1">
    <location>
        <begin position="94"/>
        <end position="111"/>
    </location>
</feature>
<dbReference type="Proteomes" id="UP000607397">
    <property type="component" value="Unassembled WGS sequence"/>
</dbReference>
<feature type="transmembrane region" description="Helical" evidence="1">
    <location>
        <begin position="16"/>
        <end position="34"/>
    </location>
</feature>
<reference evidence="2" key="1">
    <citation type="submission" date="2019-12" db="EMBL/GenBank/DDBJ databases">
        <title>High-Quality draft genome sequences of three cyanobacteria isolated from the limestone walls of the Old Cathedral of Coimbra.</title>
        <authorList>
            <person name="Tiago I."/>
            <person name="Soares F."/>
            <person name="Portugal A."/>
        </authorList>
    </citation>
    <scope>NUCLEOTIDE SEQUENCE [LARGE SCALE GENOMIC DNA]</scope>
    <source>
        <strain evidence="2">C</strain>
    </source>
</reference>
<evidence type="ECO:0000313" key="3">
    <source>
        <dbReference type="Proteomes" id="UP000607397"/>
    </source>
</evidence>
<comment type="caution">
    <text evidence="2">The sequence shown here is derived from an EMBL/GenBank/DDBJ whole genome shotgun (WGS) entry which is preliminary data.</text>
</comment>
<evidence type="ECO:0000256" key="1">
    <source>
        <dbReference type="SAM" id="Phobius"/>
    </source>
</evidence>
<evidence type="ECO:0000313" key="2">
    <source>
        <dbReference type="EMBL" id="NCJ05896.1"/>
    </source>
</evidence>
<keyword evidence="3" id="KW-1185">Reference proteome</keyword>
<feature type="transmembrane region" description="Helical" evidence="1">
    <location>
        <begin position="123"/>
        <end position="147"/>
    </location>
</feature>
<sequence>MKAEGLAITSRTRNRGLGLALIPLSLSYIVVGWSLSAHHILWFVGVLLALLGVVSAWVSGSHVAKILEGVPKFFVAVFLVLAASLLLTFAFTHALFPTLVVIPLGTTWFAWQELRSLHIQRYQTILTLAALALASLGVGECIDIWWLPSY</sequence>
<dbReference type="AlphaFoldDB" id="A0A8K1ZXI4"/>
<protein>
    <submittedName>
        <fullName evidence="2">Uncharacterized protein</fullName>
    </submittedName>
</protein>